<evidence type="ECO:0000313" key="1">
    <source>
        <dbReference type="EMBL" id="QEH35247.1"/>
    </source>
</evidence>
<dbReference type="Proteomes" id="UP000324233">
    <property type="component" value="Chromosome"/>
</dbReference>
<dbReference type="AlphaFoldDB" id="A0A5B9W4R7"/>
<organism evidence="1 2">
    <name type="scientific">Aquisphaera giovannonii</name>
    <dbReference type="NCBI Taxonomy" id="406548"/>
    <lineage>
        <taxon>Bacteria</taxon>
        <taxon>Pseudomonadati</taxon>
        <taxon>Planctomycetota</taxon>
        <taxon>Planctomycetia</taxon>
        <taxon>Isosphaerales</taxon>
        <taxon>Isosphaeraceae</taxon>
        <taxon>Aquisphaera</taxon>
    </lineage>
</organism>
<evidence type="ECO:0008006" key="3">
    <source>
        <dbReference type="Google" id="ProtNLM"/>
    </source>
</evidence>
<keyword evidence="2" id="KW-1185">Reference proteome</keyword>
<reference evidence="1 2" key="1">
    <citation type="submission" date="2019-08" db="EMBL/GenBank/DDBJ databases">
        <title>Deep-cultivation of Planctomycetes and their phenomic and genomic characterization uncovers novel biology.</title>
        <authorList>
            <person name="Wiegand S."/>
            <person name="Jogler M."/>
            <person name="Boedeker C."/>
            <person name="Pinto D."/>
            <person name="Vollmers J."/>
            <person name="Rivas-Marin E."/>
            <person name="Kohn T."/>
            <person name="Peeters S.H."/>
            <person name="Heuer A."/>
            <person name="Rast P."/>
            <person name="Oberbeckmann S."/>
            <person name="Bunk B."/>
            <person name="Jeske O."/>
            <person name="Meyerdierks A."/>
            <person name="Storesund J.E."/>
            <person name="Kallscheuer N."/>
            <person name="Luecker S."/>
            <person name="Lage O.M."/>
            <person name="Pohl T."/>
            <person name="Merkel B.J."/>
            <person name="Hornburger P."/>
            <person name="Mueller R.-W."/>
            <person name="Bruemmer F."/>
            <person name="Labrenz M."/>
            <person name="Spormann A.M."/>
            <person name="Op den Camp H."/>
            <person name="Overmann J."/>
            <person name="Amann R."/>
            <person name="Jetten M.S.M."/>
            <person name="Mascher T."/>
            <person name="Medema M.H."/>
            <person name="Devos D.P."/>
            <person name="Kaster A.-K."/>
            <person name="Ovreas L."/>
            <person name="Rohde M."/>
            <person name="Galperin M.Y."/>
            <person name="Jogler C."/>
        </authorList>
    </citation>
    <scope>NUCLEOTIDE SEQUENCE [LARGE SCALE GENOMIC DNA]</scope>
    <source>
        <strain evidence="1 2">OJF2</strain>
    </source>
</reference>
<dbReference type="EMBL" id="CP042997">
    <property type="protein sequence ID" value="QEH35247.1"/>
    <property type="molecule type" value="Genomic_DNA"/>
</dbReference>
<evidence type="ECO:0000313" key="2">
    <source>
        <dbReference type="Proteomes" id="UP000324233"/>
    </source>
</evidence>
<dbReference type="KEGG" id="agv:OJF2_37940"/>
<protein>
    <recommendedName>
        <fullName evidence="3">Chaperone protein DnaJ</fullName>
    </recommendedName>
</protein>
<proteinExistence type="predicted"/>
<name>A0A5B9W4R7_9BACT</name>
<sequence length="64" mass="7057">MNPIPIFVPCPLCECHGRESEWPGVPRTRRCEECRGPGLKLSTDGQVIRGLLRVAGLEVLMPDA</sequence>
<accession>A0A5B9W4R7</accession>
<gene>
    <name evidence="1" type="ORF">OJF2_37940</name>
</gene>